<name>A0A8H8CS68_AJECA</name>
<feature type="region of interest" description="Disordered" evidence="1">
    <location>
        <begin position="47"/>
        <end position="69"/>
    </location>
</feature>
<evidence type="ECO:0000256" key="1">
    <source>
        <dbReference type="SAM" id="MobiDB-lite"/>
    </source>
</evidence>
<accession>A0A8H8CS68</accession>
<reference evidence="2 3" key="1">
    <citation type="submission" date="2021-01" db="EMBL/GenBank/DDBJ databases">
        <title>Chromosome-level genome assembly of a human fungal pathogen reveals clustering of transcriptionally co-regulated genes.</title>
        <authorList>
            <person name="Voorhies M."/>
            <person name="Cohen S."/>
            <person name="Shea T.P."/>
            <person name="Petrus S."/>
            <person name="Munoz J.F."/>
            <person name="Poplawski S."/>
            <person name="Goldman W.E."/>
            <person name="Michael T."/>
            <person name="Cuomo C.A."/>
            <person name="Sil A."/>
            <person name="Beyhan S."/>
        </authorList>
    </citation>
    <scope>NUCLEOTIDE SEQUENCE [LARGE SCALE GENOMIC DNA]</scope>
    <source>
        <strain evidence="2 3">G184AR</strain>
    </source>
</reference>
<gene>
    <name evidence="2" type="ORF">I7I52_11693</name>
</gene>
<organism evidence="2 3">
    <name type="scientific">Ajellomyces capsulatus</name>
    <name type="common">Darling's disease fungus</name>
    <name type="synonym">Histoplasma capsulatum</name>
    <dbReference type="NCBI Taxonomy" id="5037"/>
    <lineage>
        <taxon>Eukaryota</taxon>
        <taxon>Fungi</taxon>
        <taxon>Dikarya</taxon>
        <taxon>Ascomycota</taxon>
        <taxon>Pezizomycotina</taxon>
        <taxon>Eurotiomycetes</taxon>
        <taxon>Eurotiomycetidae</taxon>
        <taxon>Onygenales</taxon>
        <taxon>Ajellomycetaceae</taxon>
        <taxon>Histoplasma</taxon>
    </lineage>
</organism>
<dbReference type="VEuPathDB" id="FungiDB:I7I52_11693"/>
<dbReference type="AlphaFoldDB" id="A0A8H8CS68"/>
<protein>
    <submittedName>
        <fullName evidence="2">Uncharacterized protein</fullName>
    </submittedName>
</protein>
<proteinExistence type="predicted"/>
<sequence>MHIDIFSHHKGGGKGRERSAIAFTQTSVNFNGKSYGRMRGAFEKGDIRNDKNNKEWPRGCKEKLVQASQ</sequence>
<comment type="caution">
    <text evidence="2">The sequence shown here is derived from an EMBL/GenBank/DDBJ whole genome shotgun (WGS) entry which is preliminary data.</text>
</comment>
<evidence type="ECO:0000313" key="2">
    <source>
        <dbReference type="EMBL" id="KAG5287807.1"/>
    </source>
</evidence>
<dbReference type="Proteomes" id="UP000670092">
    <property type="component" value="Unassembled WGS sequence"/>
</dbReference>
<evidence type="ECO:0000313" key="3">
    <source>
        <dbReference type="Proteomes" id="UP000670092"/>
    </source>
</evidence>
<dbReference type="EMBL" id="JAEVHI010000007">
    <property type="protein sequence ID" value="KAG5287807.1"/>
    <property type="molecule type" value="Genomic_DNA"/>
</dbReference>